<keyword evidence="1" id="KW-0175">Coiled coil</keyword>
<feature type="coiled-coil region" evidence="1">
    <location>
        <begin position="33"/>
        <end position="65"/>
    </location>
</feature>
<evidence type="ECO:0000313" key="3">
    <source>
        <dbReference type="EMBL" id="STK58238.1"/>
    </source>
</evidence>
<comment type="caution">
    <text evidence="3">The sequence shown here is derived from an EMBL/GenBank/DDBJ whole genome shotgun (WGS) entry which is preliminary data.</text>
</comment>
<organism evidence="3 4">
    <name type="scientific">Escherichia coli</name>
    <dbReference type="NCBI Taxonomy" id="562"/>
    <lineage>
        <taxon>Bacteria</taxon>
        <taxon>Pseudomonadati</taxon>
        <taxon>Pseudomonadota</taxon>
        <taxon>Gammaproteobacteria</taxon>
        <taxon>Enterobacterales</taxon>
        <taxon>Enterobacteriaceae</taxon>
        <taxon>Escherichia</taxon>
    </lineage>
</organism>
<proteinExistence type="predicted"/>
<dbReference type="EMBL" id="UGEE01000003">
    <property type="protein sequence ID" value="STK58238.1"/>
    <property type="molecule type" value="Genomic_DNA"/>
</dbReference>
<evidence type="ECO:0000313" key="4">
    <source>
        <dbReference type="Proteomes" id="UP000255153"/>
    </source>
</evidence>
<protein>
    <submittedName>
        <fullName evidence="3">Lytic replication protein</fullName>
    </submittedName>
</protein>
<feature type="region of interest" description="Disordered" evidence="2">
    <location>
        <begin position="1"/>
        <end position="22"/>
    </location>
</feature>
<sequence>MAIKNKKSQIKKTKRSVSGGAETTSLKKLTSWIAEAKAKADNLRLSKKRAQKHEFKQKVEAAARKYAYLKNKRSPDIGGVSNFDNLPHCMTVNEALNAVLAKNKDNEQWGIPAGFRG</sequence>
<evidence type="ECO:0000256" key="2">
    <source>
        <dbReference type="SAM" id="MobiDB-lite"/>
    </source>
</evidence>
<name>A0AB38GTX1_ECOLX</name>
<dbReference type="Proteomes" id="UP000255153">
    <property type="component" value="Unassembled WGS sequence"/>
</dbReference>
<gene>
    <name evidence="3" type="ORF">NCTC8603_00204</name>
</gene>
<feature type="compositionally biased region" description="Basic residues" evidence="2">
    <location>
        <begin position="1"/>
        <end position="15"/>
    </location>
</feature>
<accession>A0AB38GTX1</accession>
<evidence type="ECO:0000256" key="1">
    <source>
        <dbReference type="SAM" id="Coils"/>
    </source>
</evidence>
<dbReference type="AlphaFoldDB" id="A0AB38GTX1"/>
<reference evidence="3 4" key="1">
    <citation type="submission" date="2018-06" db="EMBL/GenBank/DDBJ databases">
        <authorList>
            <consortium name="Pathogen Informatics"/>
            <person name="Doyle S."/>
        </authorList>
    </citation>
    <scope>NUCLEOTIDE SEQUENCE [LARGE SCALE GENOMIC DNA]</scope>
    <source>
        <strain evidence="3 4">NCTC8603</strain>
    </source>
</reference>